<dbReference type="InterPro" id="IPR029063">
    <property type="entry name" value="SAM-dependent_MTases_sf"/>
</dbReference>
<organism evidence="5 6">
    <name type="scientific">Stella humosa</name>
    <dbReference type="NCBI Taxonomy" id="94"/>
    <lineage>
        <taxon>Bacteria</taxon>
        <taxon>Pseudomonadati</taxon>
        <taxon>Pseudomonadota</taxon>
        <taxon>Alphaproteobacteria</taxon>
        <taxon>Rhodospirillales</taxon>
        <taxon>Stellaceae</taxon>
        <taxon>Stella</taxon>
    </lineage>
</organism>
<dbReference type="PANTHER" id="PTHR43464:SF19">
    <property type="entry name" value="UBIQUINONE BIOSYNTHESIS O-METHYLTRANSFERASE, MITOCHONDRIAL"/>
    <property type="match status" value="1"/>
</dbReference>
<dbReference type="EMBL" id="RJKX01000013">
    <property type="protein sequence ID" value="ROQ00298.1"/>
    <property type="molecule type" value="Genomic_DNA"/>
</dbReference>
<dbReference type="PANTHER" id="PTHR43464">
    <property type="entry name" value="METHYLTRANSFERASE"/>
    <property type="match status" value="1"/>
</dbReference>
<dbReference type="OrthoDB" id="7348755at2"/>
<dbReference type="Gene3D" id="3.40.50.150">
    <property type="entry name" value="Vaccinia Virus protein VP39"/>
    <property type="match status" value="1"/>
</dbReference>
<name>A0A3N1M9H7_9PROT</name>
<keyword evidence="6" id="KW-1185">Reference proteome</keyword>
<dbReference type="SUPFAM" id="SSF53335">
    <property type="entry name" value="S-adenosyl-L-methionine-dependent methyltransferases"/>
    <property type="match status" value="1"/>
</dbReference>
<keyword evidence="3" id="KW-0949">S-adenosyl-L-methionine</keyword>
<keyword evidence="2 5" id="KW-0808">Transferase</keyword>
<evidence type="ECO:0000313" key="5">
    <source>
        <dbReference type="EMBL" id="ROQ00298.1"/>
    </source>
</evidence>
<reference evidence="5 6" key="1">
    <citation type="submission" date="2018-11" db="EMBL/GenBank/DDBJ databases">
        <title>Genomic Encyclopedia of Type Strains, Phase IV (KMG-IV): sequencing the most valuable type-strain genomes for metagenomic binning, comparative biology and taxonomic classification.</title>
        <authorList>
            <person name="Goeker M."/>
        </authorList>
    </citation>
    <scope>NUCLEOTIDE SEQUENCE [LARGE SCALE GENOMIC DNA]</scope>
    <source>
        <strain evidence="5 6">DSM 5900</strain>
    </source>
</reference>
<evidence type="ECO:0000256" key="2">
    <source>
        <dbReference type="ARBA" id="ARBA00022679"/>
    </source>
</evidence>
<protein>
    <submittedName>
        <fullName evidence="5">Methyltransferase family protein</fullName>
    </submittedName>
</protein>
<comment type="caution">
    <text evidence="5">The sequence shown here is derived from an EMBL/GenBank/DDBJ whole genome shotgun (WGS) entry which is preliminary data.</text>
</comment>
<sequence length="205" mass="22163">MVDETPVSGTEGYAHEAEALFRQYESISFADLNRAFLHLLPPPPARVLDIGAGTGRDAAALAAMGHDVVAVEPTAELRHGAAALHASPRIEWLDDSLPELAVLDRRGDRFDLVVLSAVWMHLDEGQRRRAMPAVARCVRPGGTLLLSLRHGPVPAGRRMFAVSADETIALAAREGLEPAIRLDDQPGLFGRPGVRWTRLAFTLVG</sequence>
<evidence type="ECO:0000256" key="3">
    <source>
        <dbReference type="ARBA" id="ARBA00022691"/>
    </source>
</evidence>
<evidence type="ECO:0000313" key="6">
    <source>
        <dbReference type="Proteomes" id="UP000278222"/>
    </source>
</evidence>
<proteinExistence type="predicted"/>
<gene>
    <name evidence="5" type="ORF">EDC65_2094</name>
</gene>
<dbReference type="CDD" id="cd02440">
    <property type="entry name" value="AdoMet_MTases"/>
    <property type="match status" value="1"/>
</dbReference>
<dbReference type="Proteomes" id="UP000278222">
    <property type="component" value="Unassembled WGS sequence"/>
</dbReference>
<keyword evidence="1 5" id="KW-0489">Methyltransferase</keyword>
<dbReference type="Pfam" id="PF13649">
    <property type="entry name" value="Methyltransf_25"/>
    <property type="match status" value="1"/>
</dbReference>
<accession>A0A3N1M9H7</accession>
<feature type="domain" description="Methyltransferase" evidence="4">
    <location>
        <begin position="47"/>
        <end position="142"/>
    </location>
</feature>
<evidence type="ECO:0000256" key="1">
    <source>
        <dbReference type="ARBA" id="ARBA00022603"/>
    </source>
</evidence>
<dbReference type="GO" id="GO:0008168">
    <property type="term" value="F:methyltransferase activity"/>
    <property type="evidence" value="ECO:0007669"/>
    <property type="project" value="UniProtKB-KW"/>
</dbReference>
<dbReference type="GO" id="GO:0032259">
    <property type="term" value="P:methylation"/>
    <property type="evidence" value="ECO:0007669"/>
    <property type="project" value="UniProtKB-KW"/>
</dbReference>
<dbReference type="InterPro" id="IPR041698">
    <property type="entry name" value="Methyltransf_25"/>
</dbReference>
<dbReference type="AlphaFoldDB" id="A0A3N1M9H7"/>
<evidence type="ECO:0000259" key="4">
    <source>
        <dbReference type="Pfam" id="PF13649"/>
    </source>
</evidence>